<name>A0ABQ4BFW0_9ACTN</name>
<dbReference type="Proteomes" id="UP000624709">
    <property type="component" value="Unassembled WGS sequence"/>
</dbReference>
<comment type="caution">
    <text evidence="1">The sequence shown here is derived from an EMBL/GenBank/DDBJ whole genome shotgun (WGS) entry which is preliminary data.</text>
</comment>
<sequence length="75" mass="8326">MASMREVEVTRPIRWAGTIACRREGASTMVAPMPAPRTASAREKAGFALVAEGELEPDKPIDDRLHRVLRRDRPA</sequence>
<protein>
    <submittedName>
        <fullName evidence="1">Uncharacterized protein</fullName>
    </submittedName>
</protein>
<accession>A0ABQ4BFW0</accession>
<reference evidence="1 2" key="1">
    <citation type="submission" date="2021-01" db="EMBL/GenBank/DDBJ databases">
        <title>Whole genome shotgun sequence of Actinoplanes palleronii NBRC 14916.</title>
        <authorList>
            <person name="Komaki H."/>
            <person name="Tamura T."/>
        </authorList>
    </citation>
    <scope>NUCLEOTIDE SEQUENCE [LARGE SCALE GENOMIC DNA]</scope>
    <source>
        <strain evidence="1 2">NBRC 14916</strain>
    </source>
</reference>
<proteinExistence type="predicted"/>
<keyword evidence="2" id="KW-1185">Reference proteome</keyword>
<evidence type="ECO:0000313" key="2">
    <source>
        <dbReference type="Proteomes" id="UP000624709"/>
    </source>
</evidence>
<dbReference type="EMBL" id="BOMS01000088">
    <property type="protein sequence ID" value="GIE69561.1"/>
    <property type="molecule type" value="Genomic_DNA"/>
</dbReference>
<evidence type="ECO:0000313" key="1">
    <source>
        <dbReference type="EMBL" id="GIE69561.1"/>
    </source>
</evidence>
<gene>
    <name evidence="1" type="ORF">Apa02nite_056690</name>
</gene>
<organism evidence="1 2">
    <name type="scientific">Actinoplanes palleronii</name>
    <dbReference type="NCBI Taxonomy" id="113570"/>
    <lineage>
        <taxon>Bacteria</taxon>
        <taxon>Bacillati</taxon>
        <taxon>Actinomycetota</taxon>
        <taxon>Actinomycetes</taxon>
        <taxon>Micromonosporales</taxon>
        <taxon>Micromonosporaceae</taxon>
        <taxon>Actinoplanes</taxon>
    </lineage>
</organism>